<evidence type="ECO:0000256" key="1">
    <source>
        <dbReference type="SAM" id="MobiDB-lite"/>
    </source>
</evidence>
<sequence length="117" mass="13085">MVPRRISPQGQTSVGVTPRMPRRNSILRTSPLRRTVLVRRQPSRQALRLPKSIFPQNPLPRHSPSRLRGEHAPLVLLEASAIVRSRTCALLLINTLRPLPATATMTTTTTTSPRAER</sequence>
<gene>
    <name evidence="2" type="ORF">OH76DRAFT_1101161</name>
</gene>
<accession>A0A371CVY7</accession>
<evidence type="ECO:0000313" key="2">
    <source>
        <dbReference type="EMBL" id="RDX44441.1"/>
    </source>
</evidence>
<keyword evidence="3" id="KW-1185">Reference proteome</keyword>
<evidence type="ECO:0000313" key="3">
    <source>
        <dbReference type="Proteomes" id="UP000256964"/>
    </source>
</evidence>
<proteinExistence type="predicted"/>
<dbReference type="Proteomes" id="UP000256964">
    <property type="component" value="Unassembled WGS sequence"/>
</dbReference>
<dbReference type="EMBL" id="KZ857450">
    <property type="protein sequence ID" value="RDX44441.1"/>
    <property type="molecule type" value="Genomic_DNA"/>
</dbReference>
<reference evidence="2 3" key="1">
    <citation type="journal article" date="2018" name="Biotechnol. Biofuels">
        <title>Integrative visual omics of the white-rot fungus Polyporus brumalis exposes the biotechnological potential of its oxidative enzymes for delignifying raw plant biomass.</title>
        <authorList>
            <person name="Miyauchi S."/>
            <person name="Rancon A."/>
            <person name="Drula E."/>
            <person name="Hage H."/>
            <person name="Chaduli D."/>
            <person name="Favel A."/>
            <person name="Grisel S."/>
            <person name="Henrissat B."/>
            <person name="Herpoel-Gimbert I."/>
            <person name="Ruiz-Duenas F.J."/>
            <person name="Chevret D."/>
            <person name="Hainaut M."/>
            <person name="Lin J."/>
            <person name="Wang M."/>
            <person name="Pangilinan J."/>
            <person name="Lipzen A."/>
            <person name="Lesage-Meessen L."/>
            <person name="Navarro D."/>
            <person name="Riley R."/>
            <person name="Grigoriev I.V."/>
            <person name="Zhou S."/>
            <person name="Raouche S."/>
            <person name="Rosso M.N."/>
        </authorList>
    </citation>
    <scope>NUCLEOTIDE SEQUENCE [LARGE SCALE GENOMIC DNA]</scope>
    <source>
        <strain evidence="2 3">BRFM 1820</strain>
    </source>
</reference>
<dbReference type="AlphaFoldDB" id="A0A371CVY7"/>
<name>A0A371CVY7_9APHY</name>
<organism evidence="2 3">
    <name type="scientific">Lentinus brumalis</name>
    <dbReference type="NCBI Taxonomy" id="2498619"/>
    <lineage>
        <taxon>Eukaryota</taxon>
        <taxon>Fungi</taxon>
        <taxon>Dikarya</taxon>
        <taxon>Basidiomycota</taxon>
        <taxon>Agaricomycotina</taxon>
        <taxon>Agaricomycetes</taxon>
        <taxon>Polyporales</taxon>
        <taxon>Polyporaceae</taxon>
        <taxon>Lentinus</taxon>
    </lineage>
</organism>
<feature type="region of interest" description="Disordered" evidence="1">
    <location>
        <begin position="1"/>
        <end position="32"/>
    </location>
</feature>
<feature type="region of interest" description="Disordered" evidence="1">
    <location>
        <begin position="47"/>
        <end position="67"/>
    </location>
</feature>
<protein>
    <submittedName>
        <fullName evidence="2">Uncharacterized protein</fullName>
    </submittedName>
</protein>